<protein>
    <submittedName>
        <fullName evidence="1">Uncharacterized protein</fullName>
    </submittedName>
</protein>
<reference evidence="1" key="1">
    <citation type="submission" date="2021-02" db="EMBL/GenBank/DDBJ databases">
        <title>First Annotated Genome of the Yellow-green Alga Tribonema minus.</title>
        <authorList>
            <person name="Mahan K.M."/>
        </authorList>
    </citation>
    <scope>NUCLEOTIDE SEQUENCE</scope>
    <source>
        <strain evidence="1">UTEX B ZZ1240</strain>
    </source>
</reference>
<sequence>VAHRAVRFLSPIECSIDDIQTRIRVMREEVAAGIDRRKRNNTQNLMQLVQGSVLPQVCSMAPEASLLLRALQEEIERGFVKMVRGMEPYLSGNEGWADLTEHAAHFEGR</sequence>
<comment type="caution">
    <text evidence="1">The sequence shown here is derived from an EMBL/GenBank/DDBJ whole genome shotgun (WGS) entry which is preliminary data.</text>
</comment>
<feature type="non-terminal residue" evidence="1">
    <location>
        <position position="109"/>
    </location>
</feature>
<dbReference type="EMBL" id="JAFCMP010000005">
    <property type="protein sequence ID" value="KAG5192473.1"/>
    <property type="molecule type" value="Genomic_DNA"/>
</dbReference>
<name>A0A836CP73_9STRA</name>
<proteinExistence type="predicted"/>
<dbReference type="Proteomes" id="UP000664859">
    <property type="component" value="Unassembled WGS sequence"/>
</dbReference>
<dbReference type="AlphaFoldDB" id="A0A836CP73"/>
<organism evidence="1 2">
    <name type="scientific">Tribonema minus</name>
    <dbReference type="NCBI Taxonomy" id="303371"/>
    <lineage>
        <taxon>Eukaryota</taxon>
        <taxon>Sar</taxon>
        <taxon>Stramenopiles</taxon>
        <taxon>Ochrophyta</taxon>
        <taxon>PX clade</taxon>
        <taxon>Xanthophyceae</taxon>
        <taxon>Tribonematales</taxon>
        <taxon>Tribonemataceae</taxon>
        <taxon>Tribonema</taxon>
    </lineage>
</organism>
<dbReference type="Gene3D" id="1.20.58.740">
    <property type="match status" value="1"/>
</dbReference>
<keyword evidence="2" id="KW-1185">Reference proteome</keyword>
<accession>A0A836CP73</accession>
<evidence type="ECO:0000313" key="1">
    <source>
        <dbReference type="EMBL" id="KAG5192473.1"/>
    </source>
</evidence>
<dbReference type="OrthoDB" id="47328at2759"/>
<dbReference type="InterPro" id="IPR043162">
    <property type="entry name" value="DOCK_C_lobe_C"/>
</dbReference>
<evidence type="ECO:0000313" key="2">
    <source>
        <dbReference type="Proteomes" id="UP000664859"/>
    </source>
</evidence>
<gene>
    <name evidence="1" type="ORF">JKP88DRAFT_173418</name>
</gene>